<feature type="domain" description="ATPase BadF/BadG/BcrA/BcrD type" evidence="1">
    <location>
        <begin position="6"/>
        <end position="255"/>
    </location>
</feature>
<evidence type="ECO:0000313" key="3">
    <source>
        <dbReference type="Proteomes" id="UP000450676"/>
    </source>
</evidence>
<proteinExistence type="predicted"/>
<dbReference type="InterPro" id="IPR043129">
    <property type="entry name" value="ATPase_NBD"/>
</dbReference>
<dbReference type="CDD" id="cd24082">
    <property type="entry name" value="ASKHA_NBD_GspK-like"/>
    <property type="match status" value="1"/>
</dbReference>
<reference evidence="2 3" key="1">
    <citation type="submission" date="2019-12" db="EMBL/GenBank/DDBJ databases">
        <title>Novel species isolated from a subtropical stream in China.</title>
        <authorList>
            <person name="Lu H."/>
        </authorList>
    </citation>
    <scope>NUCLEOTIDE SEQUENCE [LARGE SCALE GENOMIC DNA]</scope>
    <source>
        <strain evidence="2 3">FT127W</strain>
    </source>
</reference>
<dbReference type="Proteomes" id="UP000450676">
    <property type="component" value="Unassembled WGS sequence"/>
</dbReference>
<dbReference type="Gene3D" id="3.30.420.40">
    <property type="match status" value="2"/>
</dbReference>
<dbReference type="InterPro" id="IPR002731">
    <property type="entry name" value="ATPase_BadF"/>
</dbReference>
<gene>
    <name evidence="2" type="ORF">GTP77_12270</name>
</gene>
<name>A0A7X4HC29_9BURK</name>
<keyword evidence="3" id="KW-1185">Reference proteome</keyword>
<evidence type="ECO:0000259" key="1">
    <source>
        <dbReference type="Pfam" id="PF01869"/>
    </source>
</evidence>
<evidence type="ECO:0000313" key="2">
    <source>
        <dbReference type="EMBL" id="MYN08108.1"/>
    </source>
</evidence>
<dbReference type="PANTHER" id="PTHR43190">
    <property type="entry name" value="N-ACETYL-D-GLUCOSAMINE KINASE"/>
    <property type="match status" value="1"/>
</dbReference>
<dbReference type="InterPro" id="IPR052519">
    <property type="entry name" value="Euk-type_GlcNAc_Kinase"/>
</dbReference>
<sequence length="294" mass="30248">MIEFLIGVDGGGSGTRVRLMRSNGAALGEGDSGPSGLLHGIKNAWSSVEDAAGKAFKASGLDYPARERIAIGLGLAGVHNRQWAANFVAANPGYAAVALETDAYTTVLGAHQGQPGAIIALGTGSVGEILLADGSRKEVGGWGFPAGDEAGGAWIGLRAINHIQQVIDGRAEGGAFAASVINACGGERNAIQVWLANATQTHYAHLARIVLQHADTDEVARAILLEAGRQVALIAQALDAGGKLPIALCGGLGEPLRSYLPSELLRRIVAPRGDSAAGALRLIQQHLQQNQPQS</sequence>
<accession>A0A7X4HC29</accession>
<organism evidence="2 3">
    <name type="scientific">Pseudoduganella aquatica</name>
    <dbReference type="NCBI Taxonomy" id="2660641"/>
    <lineage>
        <taxon>Bacteria</taxon>
        <taxon>Pseudomonadati</taxon>
        <taxon>Pseudomonadota</taxon>
        <taxon>Betaproteobacteria</taxon>
        <taxon>Burkholderiales</taxon>
        <taxon>Oxalobacteraceae</taxon>
        <taxon>Telluria group</taxon>
        <taxon>Pseudoduganella</taxon>
    </lineage>
</organism>
<dbReference type="EMBL" id="WWCU01000011">
    <property type="protein sequence ID" value="MYN08108.1"/>
    <property type="molecule type" value="Genomic_DNA"/>
</dbReference>
<protein>
    <submittedName>
        <fullName evidence="2">ATPase</fullName>
    </submittedName>
</protein>
<dbReference type="Pfam" id="PF01869">
    <property type="entry name" value="BcrAD_BadFG"/>
    <property type="match status" value="1"/>
</dbReference>
<dbReference type="AlphaFoldDB" id="A0A7X4HC29"/>
<dbReference type="SUPFAM" id="SSF53067">
    <property type="entry name" value="Actin-like ATPase domain"/>
    <property type="match status" value="2"/>
</dbReference>
<dbReference type="RefSeq" id="WP_161072443.1">
    <property type="nucleotide sequence ID" value="NZ_CP086370.1"/>
</dbReference>
<comment type="caution">
    <text evidence="2">The sequence shown here is derived from an EMBL/GenBank/DDBJ whole genome shotgun (WGS) entry which is preliminary data.</text>
</comment>
<dbReference type="PANTHER" id="PTHR43190:SF3">
    <property type="entry name" value="N-ACETYL-D-GLUCOSAMINE KINASE"/>
    <property type="match status" value="1"/>
</dbReference>